<dbReference type="Proteomes" id="UP000075787">
    <property type="component" value="Unassembled WGS sequence"/>
</dbReference>
<evidence type="ECO:0008006" key="3">
    <source>
        <dbReference type="Google" id="ProtNLM"/>
    </source>
</evidence>
<reference evidence="1 2" key="1">
    <citation type="submission" date="2015-12" db="EMBL/GenBank/DDBJ databases">
        <title>Genome sequence of Tistrella mobilis MCCC 1A02139.</title>
        <authorList>
            <person name="Lu L."/>
            <person name="Lai Q."/>
            <person name="Shao Z."/>
            <person name="Qian P."/>
        </authorList>
    </citation>
    <scope>NUCLEOTIDE SEQUENCE [LARGE SCALE GENOMIC DNA]</scope>
    <source>
        <strain evidence="1 2">MCCC 1A02139</strain>
    </source>
</reference>
<evidence type="ECO:0000313" key="2">
    <source>
        <dbReference type="Proteomes" id="UP000075787"/>
    </source>
</evidence>
<dbReference type="GeneID" id="97240932"/>
<dbReference type="AlphaFoldDB" id="A0A162JI63"/>
<sequence>MDLYRPTAHPLPQDSRLRPMFVGADLADCYAIGLPAGVGGDPEHLARVLFAGQAGWARNLLKLRDLLVRPFGLKTSDRMAAAGDPADPGNRRIGIFRIYEIRPDEIILGEDDRHLDFRLTVRLAPDPDRPGERLVMTATAVRCHNGLGRLYIALIRPFHVAVVRSGLARAARAGWRG</sequence>
<proteinExistence type="predicted"/>
<organism evidence="1 2">
    <name type="scientific">Tistrella mobilis</name>
    <dbReference type="NCBI Taxonomy" id="171437"/>
    <lineage>
        <taxon>Bacteria</taxon>
        <taxon>Pseudomonadati</taxon>
        <taxon>Pseudomonadota</taxon>
        <taxon>Alphaproteobacteria</taxon>
        <taxon>Geminicoccales</taxon>
        <taxon>Geminicoccaceae</taxon>
        <taxon>Tistrella</taxon>
    </lineage>
</organism>
<dbReference type="RefSeq" id="WP_231889562.1">
    <property type="nucleotide sequence ID" value="NZ_CP121045.1"/>
</dbReference>
<comment type="caution">
    <text evidence="1">The sequence shown here is derived from an EMBL/GenBank/DDBJ whole genome shotgun (WGS) entry which is preliminary data.</text>
</comment>
<gene>
    <name evidence="1" type="ORF">AUP44_18355</name>
</gene>
<protein>
    <recommendedName>
        <fullName evidence="3">DUF2867 domain-containing protein</fullName>
    </recommendedName>
</protein>
<dbReference type="EMBL" id="LPZR01000230">
    <property type="protein sequence ID" value="KYO49250.1"/>
    <property type="molecule type" value="Genomic_DNA"/>
</dbReference>
<accession>A0A162JI63</accession>
<evidence type="ECO:0000313" key="1">
    <source>
        <dbReference type="EMBL" id="KYO49250.1"/>
    </source>
</evidence>
<dbReference type="InterPro" id="IPR021295">
    <property type="entry name" value="DUF2867"/>
</dbReference>
<name>A0A162JI63_9PROT</name>
<dbReference type="Pfam" id="PF11066">
    <property type="entry name" value="DUF2867"/>
    <property type="match status" value="1"/>
</dbReference>